<gene>
    <name evidence="2" type="ORF">GCM10022224_097400</name>
</gene>
<sequence length="393" mass="43642">MAREHLITLDAPLSDRLAAEFAKRVFFADESILGFRLVEGNAAVLVTATGAASADDLARKLRFLLHNDVLPQLVRAPKVIWRSPADRTPEPGTFERLRERGVVCPVGEGQVALGQPLLTIMDALDAVIREIVVAEFGGREFRYPTLIPTTALARCGYFTSFPQHAMFATRITGDIDVYRDFLDAVKNTGDVGAEILGRCGRVDYCLPPTMCYHTFNQFADRALPEGLSVATARGKSFRHEARYSHTLARLWDFTIREIVFFGARDEVLGQRERFLRRILALAESLEVSGRCEVANDPFFGSSDSGDRSSSQRLMELKYELGLRVDASESVAVGSFNFHERLFGEAFRIEGTPFTACAGFGLERFAFALLCQHGLDPDRWPGAVRRALNLEAAL</sequence>
<name>A0ABP7EBP5_9ACTN</name>
<keyword evidence="3" id="KW-1185">Reference proteome</keyword>
<dbReference type="Gene3D" id="3.30.930.10">
    <property type="entry name" value="Bira Bifunctional Protein, Domain 2"/>
    <property type="match status" value="1"/>
</dbReference>
<keyword evidence="2" id="KW-0436">Ligase</keyword>
<dbReference type="InterPro" id="IPR045864">
    <property type="entry name" value="aa-tRNA-synth_II/BPL/LPL"/>
</dbReference>
<proteinExistence type="predicted"/>
<organism evidence="2 3">
    <name type="scientific">Nonomuraea antimicrobica</name>
    <dbReference type="NCBI Taxonomy" id="561173"/>
    <lineage>
        <taxon>Bacteria</taxon>
        <taxon>Bacillati</taxon>
        <taxon>Actinomycetota</taxon>
        <taxon>Actinomycetes</taxon>
        <taxon>Streptosporangiales</taxon>
        <taxon>Streptosporangiaceae</taxon>
        <taxon>Nonomuraea</taxon>
    </lineage>
</organism>
<dbReference type="PROSITE" id="PS50862">
    <property type="entry name" value="AA_TRNA_LIGASE_II"/>
    <property type="match status" value="1"/>
</dbReference>
<dbReference type="Proteomes" id="UP001500902">
    <property type="component" value="Unassembled WGS sequence"/>
</dbReference>
<evidence type="ECO:0000313" key="2">
    <source>
        <dbReference type="EMBL" id="GAA3716321.1"/>
    </source>
</evidence>
<evidence type="ECO:0000313" key="3">
    <source>
        <dbReference type="Proteomes" id="UP001500902"/>
    </source>
</evidence>
<reference evidence="3" key="1">
    <citation type="journal article" date="2019" name="Int. J. Syst. Evol. Microbiol.">
        <title>The Global Catalogue of Microorganisms (GCM) 10K type strain sequencing project: providing services to taxonomists for standard genome sequencing and annotation.</title>
        <authorList>
            <consortium name="The Broad Institute Genomics Platform"/>
            <consortium name="The Broad Institute Genome Sequencing Center for Infectious Disease"/>
            <person name="Wu L."/>
            <person name="Ma J."/>
        </authorList>
    </citation>
    <scope>NUCLEOTIDE SEQUENCE [LARGE SCALE GENOMIC DNA]</scope>
    <source>
        <strain evidence="3">JCM 16904</strain>
    </source>
</reference>
<dbReference type="EMBL" id="BAAAZP010000234">
    <property type="protein sequence ID" value="GAA3716321.1"/>
    <property type="molecule type" value="Genomic_DNA"/>
</dbReference>
<dbReference type="GO" id="GO:0016874">
    <property type="term" value="F:ligase activity"/>
    <property type="evidence" value="ECO:0007669"/>
    <property type="project" value="UniProtKB-KW"/>
</dbReference>
<dbReference type="SUPFAM" id="SSF55681">
    <property type="entry name" value="Class II aaRS and biotin synthetases"/>
    <property type="match status" value="1"/>
</dbReference>
<accession>A0ABP7EBP5</accession>
<evidence type="ECO:0000259" key="1">
    <source>
        <dbReference type="PROSITE" id="PS50862"/>
    </source>
</evidence>
<dbReference type="RefSeq" id="WP_344895797.1">
    <property type="nucleotide sequence ID" value="NZ_BAAAZP010000234.1"/>
</dbReference>
<protein>
    <submittedName>
        <fullName evidence="2">Amino acid--[acyl-carrier-protein] ligase</fullName>
    </submittedName>
</protein>
<feature type="domain" description="Aminoacyl-transfer RNA synthetases class-II family profile" evidence="1">
    <location>
        <begin position="234"/>
        <end position="376"/>
    </location>
</feature>
<dbReference type="InterPro" id="IPR006195">
    <property type="entry name" value="aa-tRNA-synth_II"/>
</dbReference>
<comment type="caution">
    <text evidence="2">The sequence shown here is derived from an EMBL/GenBank/DDBJ whole genome shotgun (WGS) entry which is preliminary data.</text>
</comment>